<dbReference type="Pfam" id="PF03814">
    <property type="entry name" value="KdpA"/>
    <property type="match status" value="1"/>
</dbReference>
<dbReference type="PIRSF" id="PIRSF001294">
    <property type="entry name" value="K_ATPaseA"/>
    <property type="match status" value="1"/>
</dbReference>
<feature type="transmembrane region" description="Helical" evidence="9">
    <location>
        <begin position="278"/>
        <end position="298"/>
    </location>
</feature>
<dbReference type="InterPro" id="IPR004623">
    <property type="entry name" value="KdpA"/>
</dbReference>
<protein>
    <recommendedName>
        <fullName evidence="9">Potassium-transporting ATPase potassium-binding subunit</fullName>
    </recommendedName>
    <alternativeName>
        <fullName evidence="9">ATP phosphohydrolase [potassium-transporting] A chain</fullName>
    </alternativeName>
    <alternativeName>
        <fullName evidence="9">Potassium-binding and translocating subunit A</fullName>
    </alternativeName>
    <alternativeName>
        <fullName evidence="9">Potassium-translocating ATPase A chain</fullName>
    </alternativeName>
</protein>
<feature type="transmembrane region" description="Helical" evidence="9">
    <location>
        <begin position="519"/>
        <end position="542"/>
    </location>
</feature>
<proteinExistence type="inferred from homology"/>
<keyword evidence="1 9" id="KW-0813">Transport</keyword>
<keyword evidence="4 9" id="KW-0812">Transmembrane</keyword>
<feature type="transmembrane region" description="Helical" evidence="9">
    <location>
        <begin position="6"/>
        <end position="27"/>
    </location>
</feature>
<organism evidence="10 11">
    <name type="scientific">Photobacterium leiognathi lrivu.4.1</name>
    <dbReference type="NCBI Taxonomy" id="1248232"/>
    <lineage>
        <taxon>Bacteria</taxon>
        <taxon>Pseudomonadati</taxon>
        <taxon>Pseudomonadota</taxon>
        <taxon>Gammaproteobacteria</taxon>
        <taxon>Vibrionales</taxon>
        <taxon>Vibrionaceae</taxon>
        <taxon>Photobacterium</taxon>
    </lineage>
</organism>
<dbReference type="GO" id="GO:0030955">
    <property type="term" value="F:potassium ion binding"/>
    <property type="evidence" value="ECO:0007669"/>
    <property type="project" value="UniProtKB-UniRule"/>
</dbReference>
<accession>V5F178</accession>
<evidence type="ECO:0000256" key="6">
    <source>
        <dbReference type="ARBA" id="ARBA00022989"/>
    </source>
</evidence>
<evidence type="ECO:0000256" key="5">
    <source>
        <dbReference type="ARBA" id="ARBA00022958"/>
    </source>
</evidence>
<keyword evidence="5 9" id="KW-0630">Potassium</keyword>
<dbReference type="GO" id="GO:0005886">
    <property type="term" value="C:plasma membrane"/>
    <property type="evidence" value="ECO:0007669"/>
    <property type="project" value="UniProtKB-SubCell"/>
</dbReference>
<evidence type="ECO:0000313" key="11">
    <source>
        <dbReference type="Proteomes" id="UP000030675"/>
    </source>
</evidence>
<feature type="transmembrane region" description="Helical" evidence="9">
    <location>
        <begin position="126"/>
        <end position="147"/>
    </location>
</feature>
<dbReference type="eggNOG" id="COG2060">
    <property type="taxonomic scope" value="Bacteria"/>
</dbReference>
<dbReference type="PANTHER" id="PTHR30607:SF2">
    <property type="entry name" value="POTASSIUM-TRANSPORTING ATPASE POTASSIUM-BINDING SUBUNIT"/>
    <property type="match status" value="1"/>
</dbReference>
<keyword evidence="3 9" id="KW-0633">Potassium transport</keyword>
<evidence type="ECO:0000313" key="10">
    <source>
        <dbReference type="EMBL" id="GAD28548.1"/>
    </source>
</evidence>
<dbReference type="NCBIfam" id="TIGR00680">
    <property type="entry name" value="kdpA"/>
    <property type="match status" value="1"/>
</dbReference>
<dbReference type="RefSeq" id="WP_023931089.1">
    <property type="nucleotide sequence ID" value="NZ_DF196808.1"/>
</dbReference>
<feature type="transmembrane region" description="Helical" evidence="9">
    <location>
        <begin position="245"/>
        <end position="266"/>
    </location>
</feature>
<dbReference type="EMBL" id="DF196808">
    <property type="protein sequence ID" value="GAD28548.1"/>
    <property type="molecule type" value="Genomic_DNA"/>
</dbReference>
<dbReference type="GO" id="GO:0008556">
    <property type="term" value="F:P-type potassium transmembrane transporter activity"/>
    <property type="evidence" value="ECO:0007669"/>
    <property type="project" value="InterPro"/>
</dbReference>
<evidence type="ECO:0000256" key="4">
    <source>
        <dbReference type="ARBA" id="ARBA00022692"/>
    </source>
</evidence>
<keyword evidence="7 9" id="KW-0406">Ion transport</keyword>
<dbReference type="HAMAP" id="MF_00275">
    <property type="entry name" value="KdpA"/>
    <property type="match status" value="1"/>
</dbReference>
<dbReference type="AlphaFoldDB" id="V5F178"/>
<feature type="transmembrane region" description="Helical" evidence="9">
    <location>
        <begin position="368"/>
        <end position="391"/>
    </location>
</feature>
<feature type="transmembrane region" description="Helical" evidence="9">
    <location>
        <begin position="411"/>
        <end position="431"/>
    </location>
</feature>
<comment type="subcellular location">
    <subcellularLocation>
        <location evidence="9">Cell membrane</location>
        <topology evidence="9">Multi-pass membrane protein</topology>
    </subcellularLocation>
</comment>
<feature type="transmembrane region" description="Helical" evidence="9">
    <location>
        <begin position="60"/>
        <end position="82"/>
    </location>
</feature>
<comment type="similarity">
    <text evidence="9">Belongs to the KdpA family.</text>
</comment>
<name>V5F178_PHOLE</name>
<comment type="function">
    <text evidence="9">Part of the high-affinity ATP-driven potassium transport (or Kdp) system, which catalyzes the hydrolysis of ATP coupled with the electrogenic transport of potassium into the cytoplasm. This subunit binds the extracellular potassium ions and delivers the ions to the membrane domain of KdpB through an intramembrane tunnel.</text>
</comment>
<keyword evidence="2 9" id="KW-1003">Cell membrane</keyword>
<sequence length="553" mass="59503">MDGSFMAIGLYLVLLIVLAPLVGRYMFYIFERNTDAFEVRWLTRSGFDCQEQGIREYLKAIVALTILGILLLMIILMGQTYLPGNPLHYKGLSWDLAFNTAVSFVSNTNWQSYSGELQLSPLSQTVGLAVQNFISAAVGMAAAIAVFRGIANQNTHKLGNFWVDLTRGVLFILLPIACILALVLVSQGVPQTLAASQDVTLLSGIKSLVHVGDVASQVAIKQLGSNGGGFYGTNSSYPLENPTQLSNFLECFSIILLPASMIFTFGHYIRNYKHTRTLFITMTAFLVVWLLTTVGFQIEKDPSLLGLGLVDTQHWFGTESRFGPALTALWGVVTTATSSGSVNGMLDSMSILGGMMVLTNMLLGSLDFGGVGAGIYGLLVYILLTIFIAGLMSGRTPDYLGKRIGAYEIKWMIVAMLVMPLGVLLLSTIAWSWPGSHTAMFNHGAHGITEWLYAYTSAVGDNGSAFGGFAADMPIHNILLAIGMLIGRFGIMIPMLLIAANMAQKPKVTGVELPLSGPLFGGLLSSVIILVGGLSFLPVLVLGPVAEFLMMHA</sequence>
<evidence type="ECO:0000256" key="7">
    <source>
        <dbReference type="ARBA" id="ARBA00023065"/>
    </source>
</evidence>
<dbReference type="PANTHER" id="PTHR30607">
    <property type="entry name" value="POTASSIUM-TRANSPORTING ATPASE A CHAIN"/>
    <property type="match status" value="1"/>
</dbReference>
<comment type="subunit">
    <text evidence="9">The system is composed of three essential subunits: KdpA, KdpB and KdpC.</text>
</comment>
<feature type="transmembrane region" description="Helical" evidence="9">
    <location>
        <begin position="478"/>
        <end position="499"/>
    </location>
</feature>
<feature type="transmembrane region" description="Helical" evidence="9">
    <location>
        <begin position="168"/>
        <end position="189"/>
    </location>
</feature>
<evidence type="ECO:0000256" key="2">
    <source>
        <dbReference type="ARBA" id="ARBA00022475"/>
    </source>
</evidence>
<gene>
    <name evidence="9" type="primary">kdpA</name>
    <name evidence="10" type="ORF">PLEI_0188</name>
</gene>
<dbReference type="HOGENOM" id="CLU_018614_3_0_6"/>
<keyword evidence="6 9" id="KW-1133">Transmembrane helix</keyword>
<evidence type="ECO:0000256" key="9">
    <source>
        <dbReference type="HAMAP-Rule" id="MF_00275"/>
    </source>
</evidence>
<reference evidence="11" key="1">
    <citation type="submission" date="2012-12" db="EMBL/GenBank/DDBJ databases">
        <title>Genome Sequence of Photobacterium leiognathi lrivu.4.1.</title>
        <authorList>
            <person name="Urbanczyk H."/>
            <person name="Ogura Y."/>
            <person name="Hayashi T."/>
            <person name="Dunlap P.V."/>
        </authorList>
    </citation>
    <scope>NUCLEOTIDE SEQUENCE [LARGE SCALE GENOMIC DNA]</scope>
    <source>
        <strain evidence="11">lrivu.4.1</strain>
    </source>
</reference>
<keyword evidence="8 9" id="KW-0472">Membrane</keyword>
<evidence type="ECO:0000256" key="1">
    <source>
        <dbReference type="ARBA" id="ARBA00022448"/>
    </source>
</evidence>
<dbReference type="Proteomes" id="UP000030675">
    <property type="component" value="Unassembled WGS sequence"/>
</dbReference>
<evidence type="ECO:0000256" key="3">
    <source>
        <dbReference type="ARBA" id="ARBA00022538"/>
    </source>
</evidence>
<evidence type="ECO:0000256" key="8">
    <source>
        <dbReference type="ARBA" id="ARBA00023136"/>
    </source>
</evidence>